<dbReference type="EMBL" id="CP001842">
    <property type="protein sequence ID" value="ADB95781.1"/>
    <property type="molecule type" value="Genomic_DNA"/>
</dbReference>
<gene>
    <name evidence="1" type="ordered locus">UCYN_11090</name>
</gene>
<dbReference type="SUPFAM" id="SSF54285">
    <property type="entry name" value="MoaD/ThiS"/>
    <property type="match status" value="1"/>
</dbReference>
<dbReference type="Gene3D" id="3.10.20.30">
    <property type="match status" value="1"/>
</dbReference>
<sequence>MAVKILIPNSLQKYTNNQAILEYTIDTVNELIRNIETDFPEIRNHLTDDNGKLHRFLNFYVNNDDIRFLDNRETKLKDGDEVSIISAIAGG</sequence>
<dbReference type="STRING" id="1453429.UCYN_11090"/>
<dbReference type="PANTHER" id="PTHR38031">
    <property type="entry name" value="SULFUR CARRIER PROTEIN SLR0821-RELATED"/>
    <property type="match status" value="1"/>
</dbReference>
<proteinExistence type="predicted"/>
<dbReference type="PANTHER" id="PTHR38031:SF1">
    <property type="entry name" value="SULFUR CARRIER PROTEIN CYSO"/>
    <property type="match status" value="1"/>
</dbReference>
<dbReference type="HOGENOM" id="CLU_114601_1_0_3"/>
<dbReference type="InterPro" id="IPR016155">
    <property type="entry name" value="Mopterin_synth/thiamin_S_b"/>
</dbReference>
<accession>D3EQN1</accession>
<dbReference type="PATRIC" id="fig|713887.8.peg.1039"/>
<organism evidence="2">
    <name type="scientific">Atelocyanobacterium thalassa (isolate ALOHA)</name>
    <dbReference type="NCBI Taxonomy" id="1453429"/>
    <lineage>
        <taxon>Bacteria</taxon>
        <taxon>Bacillati</taxon>
        <taxon>Cyanobacteriota</taxon>
        <taxon>Cyanophyceae</taxon>
        <taxon>Oscillatoriophycideae</taxon>
        <taxon>Chroococcales</taxon>
        <taxon>Aphanothecaceae</taxon>
        <taxon>Candidatus Atelocyanobacterium</taxon>
        <taxon>Candidatus Atelocyanobacterium thalassae</taxon>
    </lineage>
</organism>
<evidence type="ECO:0000313" key="2">
    <source>
        <dbReference type="Proteomes" id="UP000001405"/>
    </source>
</evidence>
<evidence type="ECO:0000313" key="1">
    <source>
        <dbReference type="EMBL" id="ADB95781.1"/>
    </source>
</evidence>
<protein>
    <submittedName>
        <fullName evidence="1">Molybdopterin synthase subunit MoaD</fullName>
    </submittedName>
</protein>
<dbReference type="InterPro" id="IPR012675">
    <property type="entry name" value="Beta-grasp_dom_sf"/>
</dbReference>
<dbReference type="AlphaFoldDB" id="D3EQN1"/>
<dbReference type="InterPro" id="IPR003749">
    <property type="entry name" value="ThiS/MoaD-like"/>
</dbReference>
<name>D3EQN1_ATETH</name>
<dbReference type="OrthoDB" id="9156098at2"/>
<reference evidence="1 2" key="1">
    <citation type="journal article" date="2010" name="Nature">
        <title>Metabolic streamlining in an open-ocean nitrogen-fixing cyanobacterium.</title>
        <authorList>
            <person name="Tripp H.J."/>
            <person name="Bench S.R."/>
            <person name="Turk K.A."/>
            <person name="Foster R.A."/>
            <person name="Desany B.A."/>
            <person name="Niazi F."/>
            <person name="Affourtit J.P."/>
            <person name="Zehr J.P."/>
        </authorList>
    </citation>
    <scope>NUCLEOTIDE SEQUENCE [LARGE SCALE GENOMIC DNA]</scope>
    <source>
        <strain evidence="2">ALOHA</strain>
    </source>
</reference>
<dbReference type="InterPro" id="IPR052045">
    <property type="entry name" value="Sulfur_Carrier/Prot_Modifier"/>
</dbReference>
<dbReference type="Pfam" id="PF02597">
    <property type="entry name" value="ThiS"/>
    <property type="match status" value="1"/>
</dbReference>
<keyword evidence="2" id="KW-1185">Reference proteome</keyword>
<dbReference type="Proteomes" id="UP000001405">
    <property type="component" value="Chromosome"/>
</dbReference>
<dbReference type="KEGG" id="cyu:UCYN_11090"/>
<dbReference type="RefSeq" id="WP_012954468.1">
    <property type="nucleotide sequence ID" value="NC_013771.1"/>
</dbReference>